<comment type="similarity">
    <text evidence="2">Belongs to the UPF0014 family.</text>
</comment>
<dbReference type="GeneID" id="24824466"/>
<proteinExistence type="inferred from homology"/>
<keyword evidence="5 6" id="KW-0472">Membrane</keyword>
<comment type="subcellular location">
    <subcellularLocation>
        <location evidence="1">Membrane</location>
        <topology evidence="1">Multi-pass membrane protein</topology>
    </subcellularLocation>
</comment>
<feature type="transmembrane region" description="Helical" evidence="6">
    <location>
        <begin position="64"/>
        <end position="80"/>
    </location>
</feature>
<dbReference type="AlphaFoldDB" id="A0A0E3LLZ5"/>
<protein>
    <submittedName>
        <fullName evidence="7">YbbM seven transmembrane helix protein</fullName>
    </submittedName>
</protein>
<evidence type="ECO:0000256" key="4">
    <source>
        <dbReference type="ARBA" id="ARBA00022989"/>
    </source>
</evidence>
<evidence type="ECO:0000256" key="3">
    <source>
        <dbReference type="ARBA" id="ARBA00022692"/>
    </source>
</evidence>
<dbReference type="PATRIC" id="fig|1434109.4.peg.3748"/>
<keyword evidence="4 6" id="KW-1133">Transmembrane helix</keyword>
<evidence type="ECO:0000256" key="2">
    <source>
        <dbReference type="ARBA" id="ARBA00005268"/>
    </source>
</evidence>
<evidence type="ECO:0000256" key="1">
    <source>
        <dbReference type="ARBA" id="ARBA00004141"/>
    </source>
</evidence>
<feature type="transmembrane region" description="Helical" evidence="6">
    <location>
        <begin position="6"/>
        <end position="28"/>
    </location>
</feature>
<feature type="transmembrane region" description="Helical" evidence="6">
    <location>
        <begin position="40"/>
        <end position="58"/>
    </location>
</feature>
<dbReference type="PANTHER" id="PTHR30028">
    <property type="entry name" value="UPF0014 INNER MEMBRANE PROTEIN YBBM-RELATED"/>
    <property type="match status" value="1"/>
</dbReference>
<dbReference type="GO" id="GO:0005886">
    <property type="term" value="C:plasma membrane"/>
    <property type="evidence" value="ECO:0007669"/>
    <property type="project" value="TreeGrafter"/>
</dbReference>
<evidence type="ECO:0000256" key="6">
    <source>
        <dbReference type="SAM" id="Phobius"/>
    </source>
</evidence>
<feature type="transmembrane region" description="Helical" evidence="6">
    <location>
        <begin position="92"/>
        <end position="111"/>
    </location>
</feature>
<dbReference type="PANTHER" id="PTHR30028:SF0">
    <property type="entry name" value="PROTEIN ALUMINUM SENSITIVE 3"/>
    <property type="match status" value="1"/>
</dbReference>
<keyword evidence="3 6" id="KW-0812">Transmembrane</keyword>
<evidence type="ECO:0000313" key="7">
    <source>
        <dbReference type="EMBL" id="AKB52131.1"/>
    </source>
</evidence>
<organism evidence="7 8">
    <name type="scientific">Methanosarcina barkeri str. Wiesmoor</name>
    <dbReference type="NCBI Taxonomy" id="1434109"/>
    <lineage>
        <taxon>Archaea</taxon>
        <taxon>Methanobacteriati</taxon>
        <taxon>Methanobacteriota</taxon>
        <taxon>Stenosarchaea group</taxon>
        <taxon>Methanomicrobia</taxon>
        <taxon>Methanosarcinales</taxon>
        <taxon>Methanosarcinaceae</taxon>
        <taxon>Methanosarcina</taxon>
    </lineage>
</organism>
<dbReference type="EMBL" id="CP009526">
    <property type="protein sequence ID" value="AKB52131.1"/>
    <property type="molecule type" value="Genomic_DNA"/>
</dbReference>
<name>A0A0E3LLZ5_METBA</name>
<feature type="transmembrane region" description="Helical" evidence="6">
    <location>
        <begin position="223"/>
        <end position="242"/>
    </location>
</feature>
<gene>
    <name evidence="7" type="ORF">MSBRW_2878</name>
</gene>
<dbReference type="KEGG" id="mbw:MSBRW_2878"/>
<accession>A0A0E3LLZ5</accession>
<dbReference type="InterPro" id="IPR005226">
    <property type="entry name" value="UPF0014_fam"/>
</dbReference>
<dbReference type="RefSeq" id="WP_011306844.1">
    <property type="nucleotide sequence ID" value="NZ_CP009526.1"/>
</dbReference>
<dbReference type="Proteomes" id="UP000033038">
    <property type="component" value="Chromosome"/>
</dbReference>
<evidence type="ECO:0000256" key="5">
    <source>
        <dbReference type="ARBA" id="ARBA00023136"/>
    </source>
</evidence>
<feature type="transmembrane region" description="Helical" evidence="6">
    <location>
        <begin position="190"/>
        <end position="211"/>
    </location>
</feature>
<sequence>MPIYDISYTSLIFCFFLLAIPIFISWKIRLELEKSTLEAVFRMSIQLFLAGIFLNFIFNLNNGLLNLAWVGIMIFFASYTAIKSVDLNVKKLFVPIILAIAFSSLAVLLYFNKFVINLENLLDARYLIPIAGMFLGNSLRGNVVGIGDFYSDIKRNENRYLYSLSLGAGMYEAVLPYLRKSLRAAVKPTLANIASVGIVTLPGMMTGQILGGASPLVAIKYQITIMIAQYVSTLLGTTLSILTSFRTAFDEYGLVNKKLYEKNL</sequence>
<feature type="transmembrane region" description="Helical" evidence="6">
    <location>
        <begin position="160"/>
        <end position="178"/>
    </location>
</feature>
<dbReference type="HOGENOM" id="CLU_076147_1_1_2"/>
<evidence type="ECO:0000313" key="8">
    <source>
        <dbReference type="Proteomes" id="UP000033038"/>
    </source>
</evidence>
<reference evidence="7 8" key="1">
    <citation type="submission" date="2014-07" db="EMBL/GenBank/DDBJ databases">
        <title>Methanogenic archaea and the global carbon cycle.</title>
        <authorList>
            <person name="Henriksen J.R."/>
            <person name="Luke J."/>
            <person name="Reinhart S."/>
            <person name="Benedict M.N."/>
            <person name="Youngblut N.D."/>
            <person name="Metcalf M.E."/>
            <person name="Whitaker R.J."/>
            <person name="Metcalf W.W."/>
        </authorList>
    </citation>
    <scope>NUCLEOTIDE SEQUENCE [LARGE SCALE GENOMIC DNA]</scope>
    <source>
        <strain evidence="7 8">Wiesmoor</strain>
    </source>
</reference>
<dbReference type="Pfam" id="PF03649">
    <property type="entry name" value="UPF0014"/>
    <property type="match status" value="1"/>
</dbReference>